<proteinExistence type="predicted"/>
<organism evidence="2">
    <name type="scientific">marine sediment metagenome</name>
    <dbReference type="NCBI Taxonomy" id="412755"/>
    <lineage>
        <taxon>unclassified sequences</taxon>
        <taxon>metagenomes</taxon>
        <taxon>ecological metagenomes</taxon>
    </lineage>
</organism>
<reference evidence="2" key="1">
    <citation type="journal article" date="2014" name="Front. Microbiol.">
        <title>High frequency of phylogenetically diverse reductive dehalogenase-homologous genes in deep subseafloor sedimentary metagenomes.</title>
        <authorList>
            <person name="Kawai M."/>
            <person name="Futagami T."/>
            <person name="Toyoda A."/>
            <person name="Takaki Y."/>
            <person name="Nishi S."/>
            <person name="Hori S."/>
            <person name="Arai W."/>
            <person name="Tsubouchi T."/>
            <person name="Morono Y."/>
            <person name="Uchiyama I."/>
            <person name="Ito T."/>
            <person name="Fujiyama A."/>
            <person name="Inagaki F."/>
            <person name="Takami H."/>
        </authorList>
    </citation>
    <scope>NUCLEOTIDE SEQUENCE</scope>
    <source>
        <strain evidence="2">Expedition CK06-06</strain>
    </source>
</reference>
<sequence>TVEVTFVAEDGTPATANLNQGDNITFEPETFAITNNGSAPADVNINGVTYTISPNEVLFYISIDIKPGSEPNSINLGAKGVVPVAVLTTEVFDASTIEPSTVTFAGAAPVRWVFEDVNNDGDLDLLFHFKTQELNLTDSSTSAALTGQTTDGDNFVGSDPVNIVPKKNKNKK</sequence>
<name>X1LV34_9ZZZZ</name>
<evidence type="ECO:0000313" key="2">
    <source>
        <dbReference type="EMBL" id="GAH97963.1"/>
    </source>
</evidence>
<comment type="caution">
    <text evidence="2">The sequence shown here is derived from an EMBL/GenBank/DDBJ whole genome shotgun (WGS) entry which is preliminary data.</text>
</comment>
<dbReference type="AlphaFoldDB" id="X1LV34"/>
<evidence type="ECO:0000256" key="1">
    <source>
        <dbReference type="SAM" id="MobiDB-lite"/>
    </source>
</evidence>
<protein>
    <submittedName>
        <fullName evidence="2">Uncharacterized protein</fullName>
    </submittedName>
</protein>
<accession>X1LV34</accession>
<feature type="non-terminal residue" evidence="2">
    <location>
        <position position="1"/>
    </location>
</feature>
<gene>
    <name evidence="2" type="ORF">S06H3_07320</name>
</gene>
<dbReference type="EMBL" id="BARV01002954">
    <property type="protein sequence ID" value="GAH97963.1"/>
    <property type="molecule type" value="Genomic_DNA"/>
</dbReference>
<feature type="region of interest" description="Disordered" evidence="1">
    <location>
        <begin position="148"/>
        <end position="172"/>
    </location>
</feature>